<dbReference type="Proteomes" id="UP000887013">
    <property type="component" value="Unassembled WGS sequence"/>
</dbReference>
<name>A0A8X6MUY7_NEPPI</name>
<proteinExistence type="predicted"/>
<protein>
    <submittedName>
        <fullName evidence="1">Uncharacterized protein</fullName>
    </submittedName>
</protein>
<dbReference type="AlphaFoldDB" id="A0A8X6MUY7"/>
<comment type="caution">
    <text evidence="1">The sequence shown here is derived from an EMBL/GenBank/DDBJ whole genome shotgun (WGS) entry which is preliminary data.</text>
</comment>
<dbReference type="EMBL" id="BMAW01002564">
    <property type="protein sequence ID" value="GFS79274.1"/>
    <property type="molecule type" value="Genomic_DNA"/>
</dbReference>
<gene>
    <name evidence="1" type="ORF">NPIL_543661</name>
</gene>
<reference evidence="1" key="1">
    <citation type="submission" date="2020-08" db="EMBL/GenBank/DDBJ databases">
        <title>Multicomponent nature underlies the extraordinary mechanical properties of spider dragline silk.</title>
        <authorList>
            <person name="Kono N."/>
            <person name="Nakamura H."/>
            <person name="Mori M."/>
            <person name="Yoshida Y."/>
            <person name="Ohtoshi R."/>
            <person name="Malay A.D."/>
            <person name="Moran D.A.P."/>
            <person name="Tomita M."/>
            <person name="Numata K."/>
            <person name="Arakawa K."/>
        </authorList>
    </citation>
    <scope>NUCLEOTIDE SEQUENCE</scope>
</reference>
<keyword evidence="2" id="KW-1185">Reference proteome</keyword>
<accession>A0A8X6MUY7</accession>
<evidence type="ECO:0000313" key="1">
    <source>
        <dbReference type="EMBL" id="GFS79274.1"/>
    </source>
</evidence>
<evidence type="ECO:0000313" key="2">
    <source>
        <dbReference type="Proteomes" id="UP000887013"/>
    </source>
</evidence>
<organism evidence="1 2">
    <name type="scientific">Nephila pilipes</name>
    <name type="common">Giant wood spider</name>
    <name type="synonym">Nephila maculata</name>
    <dbReference type="NCBI Taxonomy" id="299642"/>
    <lineage>
        <taxon>Eukaryota</taxon>
        <taxon>Metazoa</taxon>
        <taxon>Ecdysozoa</taxon>
        <taxon>Arthropoda</taxon>
        <taxon>Chelicerata</taxon>
        <taxon>Arachnida</taxon>
        <taxon>Araneae</taxon>
        <taxon>Araneomorphae</taxon>
        <taxon>Entelegynae</taxon>
        <taxon>Araneoidea</taxon>
        <taxon>Nephilidae</taxon>
        <taxon>Nephila</taxon>
    </lineage>
</organism>
<sequence length="113" mass="12134">MVLVILFMSSNLKKLAISTKKDDEAGGVLESDRLMGPAPLRTGALQVLLPLSEIIPTMENTFLEYAFPSPINSSLHWPPRTCPPKFMGSQGNSYSLAWQGRAPGVMNGVGASS</sequence>